<name>A0A915E6V7_9BILA</name>
<dbReference type="Proteomes" id="UP000887574">
    <property type="component" value="Unplaced"/>
</dbReference>
<dbReference type="AlphaFoldDB" id="A0A915E6V7"/>
<keyword evidence="1" id="KW-1185">Reference proteome</keyword>
<organism evidence="1 2">
    <name type="scientific">Ditylenchus dipsaci</name>
    <dbReference type="NCBI Taxonomy" id="166011"/>
    <lineage>
        <taxon>Eukaryota</taxon>
        <taxon>Metazoa</taxon>
        <taxon>Ecdysozoa</taxon>
        <taxon>Nematoda</taxon>
        <taxon>Chromadorea</taxon>
        <taxon>Rhabditida</taxon>
        <taxon>Tylenchina</taxon>
        <taxon>Tylenchomorpha</taxon>
        <taxon>Sphaerularioidea</taxon>
        <taxon>Anguinidae</taxon>
        <taxon>Anguininae</taxon>
        <taxon>Ditylenchus</taxon>
    </lineage>
</organism>
<protein>
    <submittedName>
        <fullName evidence="2">Uncharacterized protein</fullName>
    </submittedName>
</protein>
<accession>A0A915E6V7</accession>
<reference evidence="2" key="1">
    <citation type="submission" date="2022-11" db="UniProtKB">
        <authorList>
            <consortium name="WormBaseParasite"/>
        </authorList>
    </citation>
    <scope>IDENTIFICATION</scope>
</reference>
<dbReference type="WBParaSite" id="jg3467">
    <property type="protein sequence ID" value="jg3467"/>
    <property type="gene ID" value="jg3467"/>
</dbReference>
<sequence>MKIEKKYHNWSAQIKRRLFGYDFKEVNNEVIYQEFVRSRVNLAVKLGKTSSFATSSMGIGSFLGFITWLPVFSLARVGVVNESWQRIISIMINTPTEIYSFTLGTLTANIMRNKTFSSWWASDAVKRGILKGLRAFQKILGYQVPPGLLEGIDEVKIMAPEPTDQASHSDTG</sequence>
<evidence type="ECO:0000313" key="1">
    <source>
        <dbReference type="Proteomes" id="UP000887574"/>
    </source>
</evidence>
<evidence type="ECO:0000313" key="2">
    <source>
        <dbReference type="WBParaSite" id="jg3467"/>
    </source>
</evidence>
<proteinExistence type="predicted"/>